<organism evidence="2">
    <name type="scientific">mine drainage metagenome</name>
    <dbReference type="NCBI Taxonomy" id="410659"/>
    <lineage>
        <taxon>unclassified sequences</taxon>
        <taxon>metagenomes</taxon>
        <taxon>ecological metagenomes</taxon>
    </lineage>
</organism>
<feature type="domain" description="Glycosyl hydrolase 94 supersandwich" evidence="1">
    <location>
        <begin position="2"/>
        <end position="178"/>
    </location>
</feature>
<dbReference type="InterPro" id="IPR011013">
    <property type="entry name" value="Gal_mutarotase_sf_dom"/>
</dbReference>
<proteinExistence type="predicted"/>
<dbReference type="PANTHER" id="PTHR37469:SF2">
    <property type="entry name" value="CELLOBIONIC ACID PHOSPHORYLASE"/>
    <property type="match status" value="1"/>
</dbReference>
<accession>T0YW07</accession>
<comment type="caution">
    <text evidence="2">The sequence shown here is derived from an EMBL/GenBank/DDBJ whole genome shotgun (WGS) entry which is preliminary data.</text>
</comment>
<dbReference type="GO" id="GO:0030246">
    <property type="term" value="F:carbohydrate binding"/>
    <property type="evidence" value="ECO:0007669"/>
    <property type="project" value="InterPro"/>
</dbReference>
<name>T0YW07_9ZZZZ</name>
<evidence type="ECO:0000313" key="2">
    <source>
        <dbReference type="EMBL" id="EQD36107.1"/>
    </source>
</evidence>
<reference evidence="2" key="1">
    <citation type="submission" date="2013-08" db="EMBL/GenBank/DDBJ databases">
        <authorList>
            <person name="Mendez C."/>
            <person name="Richter M."/>
            <person name="Ferrer M."/>
            <person name="Sanchez J."/>
        </authorList>
    </citation>
    <scope>NUCLEOTIDE SEQUENCE</scope>
</reference>
<dbReference type="InterPro" id="IPR010383">
    <property type="entry name" value="Glyco_hydrolase_94_b-supersand"/>
</dbReference>
<sequence>MQLLSNGRYAVMLNAAGSGYSNWRDLAVTRWREDPVGDGWGSYLLLRDEESGDVWSAGLQPCTDVTDAYTATLADGCVSIAQRRGTLTTTLDVAVASDRDVELRRVTLTNHGGSPREITLTSYAELVLGPAAADAAHPAFSKMFVQTEWVQQDRILLATRRRRTPDEAEVWAAHVASGRGR</sequence>
<dbReference type="EMBL" id="AUZY01011078">
    <property type="protein sequence ID" value="EQD36107.1"/>
    <property type="molecule type" value="Genomic_DNA"/>
</dbReference>
<dbReference type="SMART" id="SM01068">
    <property type="entry name" value="CBM_X"/>
    <property type="match status" value="1"/>
</dbReference>
<gene>
    <name evidence="2" type="ORF">B1B_16636</name>
</gene>
<dbReference type="InterPro" id="IPR052047">
    <property type="entry name" value="GH94_Enzymes"/>
</dbReference>
<dbReference type="AlphaFoldDB" id="T0YW07"/>
<dbReference type="Gene3D" id="2.70.98.40">
    <property type="entry name" value="Glycoside hydrolase, family 65, N-terminal domain"/>
    <property type="match status" value="1"/>
</dbReference>
<protein>
    <submittedName>
        <fullName evidence="2">Protein containing Glycosyltransferase 36</fullName>
    </submittedName>
</protein>
<dbReference type="GO" id="GO:0005975">
    <property type="term" value="P:carbohydrate metabolic process"/>
    <property type="evidence" value="ECO:0007669"/>
    <property type="project" value="InterPro"/>
</dbReference>
<reference evidence="2" key="2">
    <citation type="journal article" date="2014" name="ISME J.">
        <title>Microbial stratification in low pH oxic and suboxic macroscopic growths along an acid mine drainage.</title>
        <authorList>
            <person name="Mendez-Garcia C."/>
            <person name="Mesa V."/>
            <person name="Sprenger R.R."/>
            <person name="Richter M."/>
            <person name="Diez M.S."/>
            <person name="Solano J."/>
            <person name="Bargiela R."/>
            <person name="Golyshina O.V."/>
            <person name="Manteca A."/>
            <person name="Ramos J.L."/>
            <person name="Gallego J.R."/>
            <person name="Llorente I."/>
            <person name="Martins Dos Santos V.A."/>
            <person name="Jensen O.N."/>
            <person name="Pelaez A.I."/>
            <person name="Sanchez J."/>
            <person name="Ferrer M."/>
        </authorList>
    </citation>
    <scope>NUCLEOTIDE SEQUENCE</scope>
</reference>
<dbReference type="InterPro" id="IPR037018">
    <property type="entry name" value="GH65_N"/>
</dbReference>
<dbReference type="GO" id="GO:0016740">
    <property type="term" value="F:transferase activity"/>
    <property type="evidence" value="ECO:0007669"/>
    <property type="project" value="UniProtKB-KW"/>
</dbReference>
<dbReference type="Pfam" id="PF06165">
    <property type="entry name" value="GH94_b-supersand"/>
    <property type="match status" value="1"/>
</dbReference>
<evidence type="ECO:0000259" key="1">
    <source>
        <dbReference type="Pfam" id="PF06165"/>
    </source>
</evidence>
<dbReference type="PANTHER" id="PTHR37469">
    <property type="entry name" value="CELLOBIONIC ACID PHOSPHORYLASE-RELATED"/>
    <property type="match status" value="1"/>
</dbReference>
<dbReference type="SUPFAM" id="SSF74650">
    <property type="entry name" value="Galactose mutarotase-like"/>
    <property type="match status" value="1"/>
</dbReference>
<keyword evidence="2" id="KW-0808">Transferase</keyword>